<keyword evidence="9" id="KW-1185">Reference proteome</keyword>
<evidence type="ECO:0000256" key="4">
    <source>
        <dbReference type="ARBA" id="ARBA00022679"/>
    </source>
</evidence>
<keyword evidence="5" id="KW-0663">Pyridoxal phosphate</keyword>
<dbReference type="Pfam" id="PF00155">
    <property type="entry name" value="Aminotran_1_2"/>
    <property type="match status" value="1"/>
</dbReference>
<dbReference type="GO" id="GO:0008483">
    <property type="term" value="F:transaminase activity"/>
    <property type="evidence" value="ECO:0007669"/>
    <property type="project" value="UniProtKB-KW"/>
</dbReference>
<feature type="domain" description="Aminotransferase class I/classII large" evidence="7">
    <location>
        <begin position="3"/>
        <end position="141"/>
    </location>
</feature>
<evidence type="ECO:0000313" key="8">
    <source>
        <dbReference type="EMBL" id="OWK46752.1"/>
    </source>
</evidence>
<dbReference type="InterPro" id="IPR015421">
    <property type="entry name" value="PyrdxlP-dep_Trfase_major"/>
</dbReference>
<dbReference type="PANTHER" id="PTHR46383">
    <property type="entry name" value="ASPARTATE AMINOTRANSFERASE"/>
    <property type="match status" value="1"/>
</dbReference>
<dbReference type="InterPro" id="IPR004838">
    <property type="entry name" value="NHTrfase_class1_PyrdxlP-BS"/>
</dbReference>
<dbReference type="GO" id="GO:0006520">
    <property type="term" value="P:amino acid metabolic process"/>
    <property type="evidence" value="ECO:0007669"/>
    <property type="project" value="InterPro"/>
</dbReference>
<protein>
    <recommendedName>
        <fullName evidence="6">Aminotransferase</fullName>
        <ecNumber evidence="6">2.6.1.-</ecNumber>
    </recommendedName>
</protein>
<evidence type="ECO:0000259" key="7">
    <source>
        <dbReference type="Pfam" id="PF00155"/>
    </source>
</evidence>
<dbReference type="AlphaFoldDB" id="A0A225DZM5"/>
<dbReference type="CDD" id="cd00609">
    <property type="entry name" value="AAT_like"/>
    <property type="match status" value="1"/>
</dbReference>
<dbReference type="Proteomes" id="UP000214646">
    <property type="component" value="Unassembled WGS sequence"/>
</dbReference>
<dbReference type="InterPro" id="IPR015424">
    <property type="entry name" value="PyrdxlP-dep_Trfase"/>
</dbReference>
<accession>A0A225DZM5</accession>
<name>A0A225DZM5_9BACT</name>
<comment type="cofactor">
    <cofactor evidence="1 6">
        <name>pyridoxal 5'-phosphate</name>
        <dbReference type="ChEBI" id="CHEBI:597326"/>
    </cofactor>
</comment>
<dbReference type="InterPro" id="IPR050596">
    <property type="entry name" value="AspAT/PAT-like"/>
</dbReference>
<dbReference type="EMBL" id="NIDE01000001">
    <property type="protein sequence ID" value="OWK46752.1"/>
    <property type="molecule type" value="Genomic_DNA"/>
</dbReference>
<sequence length="149" mass="16573">MIEGFGKTYGMTGWRLGYAHGPRAVIEEMTKLQQFTFVCAPSVVQYAGIAAMDFDVSGIVADYRRKRDLVVAGLRDRFEFAVPGGAFYLFPKCPWGTGTEFVTEAVRHNLLIIPGGVFSSKDTHFRISYAATDETLARGIEILNRLAKR</sequence>
<dbReference type="InterPro" id="IPR004839">
    <property type="entry name" value="Aminotransferase_I/II_large"/>
</dbReference>
<evidence type="ECO:0000256" key="3">
    <source>
        <dbReference type="ARBA" id="ARBA00022576"/>
    </source>
</evidence>
<keyword evidence="4 6" id="KW-0808">Transferase</keyword>
<dbReference type="Gene3D" id="3.40.640.10">
    <property type="entry name" value="Type I PLP-dependent aspartate aminotransferase-like (Major domain)"/>
    <property type="match status" value="1"/>
</dbReference>
<dbReference type="SUPFAM" id="SSF53383">
    <property type="entry name" value="PLP-dependent transferases"/>
    <property type="match status" value="1"/>
</dbReference>
<gene>
    <name evidence="8" type="ORF">FRUB_00451</name>
</gene>
<keyword evidence="3 6" id="KW-0032">Aminotransferase</keyword>
<evidence type="ECO:0000256" key="2">
    <source>
        <dbReference type="ARBA" id="ARBA00007441"/>
    </source>
</evidence>
<organism evidence="8 9">
    <name type="scientific">Fimbriiglobus ruber</name>
    <dbReference type="NCBI Taxonomy" id="1908690"/>
    <lineage>
        <taxon>Bacteria</taxon>
        <taxon>Pseudomonadati</taxon>
        <taxon>Planctomycetota</taxon>
        <taxon>Planctomycetia</taxon>
        <taxon>Gemmatales</taxon>
        <taxon>Gemmataceae</taxon>
        <taxon>Fimbriiglobus</taxon>
    </lineage>
</organism>
<evidence type="ECO:0000256" key="1">
    <source>
        <dbReference type="ARBA" id="ARBA00001933"/>
    </source>
</evidence>
<dbReference type="PANTHER" id="PTHR46383:SF1">
    <property type="entry name" value="ASPARTATE AMINOTRANSFERASE"/>
    <property type="match status" value="1"/>
</dbReference>
<comment type="similarity">
    <text evidence="2 6">Belongs to the class-I pyridoxal-phosphate-dependent aminotransferase family.</text>
</comment>
<comment type="caution">
    <text evidence="8">The sequence shown here is derived from an EMBL/GenBank/DDBJ whole genome shotgun (WGS) entry which is preliminary data.</text>
</comment>
<evidence type="ECO:0000256" key="6">
    <source>
        <dbReference type="RuleBase" id="RU000481"/>
    </source>
</evidence>
<reference evidence="9" key="1">
    <citation type="submission" date="2017-06" db="EMBL/GenBank/DDBJ databases">
        <title>Genome analysis of Fimbriiglobus ruber SP5, the first member of the order Planctomycetales with confirmed chitinolytic capability.</title>
        <authorList>
            <person name="Ravin N.V."/>
            <person name="Rakitin A.L."/>
            <person name="Ivanova A.A."/>
            <person name="Beletsky A.V."/>
            <person name="Kulichevskaya I.S."/>
            <person name="Mardanov A.V."/>
            <person name="Dedysh S.N."/>
        </authorList>
    </citation>
    <scope>NUCLEOTIDE SEQUENCE [LARGE SCALE GENOMIC DNA]</scope>
    <source>
        <strain evidence="9">SP5</strain>
    </source>
</reference>
<dbReference type="PROSITE" id="PS00105">
    <property type="entry name" value="AA_TRANSFER_CLASS_1"/>
    <property type="match status" value="1"/>
</dbReference>
<evidence type="ECO:0000313" key="9">
    <source>
        <dbReference type="Proteomes" id="UP000214646"/>
    </source>
</evidence>
<proteinExistence type="inferred from homology"/>
<evidence type="ECO:0000256" key="5">
    <source>
        <dbReference type="ARBA" id="ARBA00022898"/>
    </source>
</evidence>
<dbReference type="GO" id="GO:0030170">
    <property type="term" value="F:pyridoxal phosphate binding"/>
    <property type="evidence" value="ECO:0007669"/>
    <property type="project" value="InterPro"/>
</dbReference>
<dbReference type="EC" id="2.6.1.-" evidence="6"/>